<protein>
    <recommendedName>
        <fullName evidence="4">ATP-binding protein</fullName>
    </recommendedName>
</protein>
<dbReference type="Proteomes" id="UP000199323">
    <property type="component" value="Unassembled WGS sequence"/>
</dbReference>
<dbReference type="OrthoDB" id="4304137at2"/>
<dbReference type="Gene3D" id="3.30.565.10">
    <property type="entry name" value="Histidine kinase-like ATPase, C-terminal domain"/>
    <property type="match status" value="1"/>
</dbReference>
<reference evidence="2 3" key="1">
    <citation type="submission" date="2016-10" db="EMBL/GenBank/DDBJ databases">
        <authorList>
            <person name="de Groot N.N."/>
        </authorList>
    </citation>
    <scope>NUCLEOTIDE SEQUENCE [LARGE SCALE GENOMIC DNA]</scope>
    <source>
        <strain evidence="2 3">CGMCC 4.3510</strain>
    </source>
</reference>
<dbReference type="InterPro" id="IPR050267">
    <property type="entry name" value="Anti-sigma-factor_SerPK"/>
</dbReference>
<dbReference type="InterPro" id="IPR036890">
    <property type="entry name" value="HATPase_C_sf"/>
</dbReference>
<dbReference type="RefSeq" id="WP_093715406.1">
    <property type="nucleotide sequence ID" value="NZ_FONG01000013.1"/>
</dbReference>
<evidence type="ECO:0008006" key="4">
    <source>
        <dbReference type="Google" id="ProtNLM"/>
    </source>
</evidence>
<feature type="region of interest" description="Disordered" evidence="1">
    <location>
        <begin position="1"/>
        <end position="22"/>
    </location>
</feature>
<dbReference type="EMBL" id="FONG01000013">
    <property type="protein sequence ID" value="SFF41088.1"/>
    <property type="molecule type" value="Genomic_DNA"/>
</dbReference>
<organism evidence="2 3">
    <name type="scientific">Actinacidiphila alni</name>
    <dbReference type="NCBI Taxonomy" id="380248"/>
    <lineage>
        <taxon>Bacteria</taxon>
        <taxon>Bacillati</taxon>
        <taxon>Actinomycetota</taxon>
        <taxon>Actinomycetes</taxon>
        <taxon>Kitasatosporales</taxon>
        <taxon>Streptomycetaceae</taxon>
        <taxon>Actinacidiphila</taxon>
    </lineage>
</organism>
<accession>A0A1I2IHI2</accession>
<dbReference type="SUPFAM" id="SSF55874">
    <property type="entry name" value="ATPase domain of HSP90 chaperone/DNA topoisomerase II/histidine kinase"/>
    <property type="match status" value="1"/>
</dbReference>
<gene>
    <name evidence="2" type="ORF">SAMN05216251_113158</name>
</gene>
<dbReference type="AlphaFoldDB" id="A0A1I2IHI2"/>
<dbReference type="STRING" id="380248.SAMN05216251_113158"/>
<dbReference type="CDD" id="cd16936">
    <property type="entry name" value="HATPase_RsbW-like"/>
    <property type="match status" value="1"/>
</dbReference>
<proteinExistence type="predicted"/>
<evidence type="ECO:0000313" key="2">
    <source>
        <dbReference type="EMBL" id="SFF41088.1"/>
    </source>
</evidence>
<sequence length="149" mass="15601">MHRSATTADGLPRQATPDDWAGAAYDGESGSIAAARAFTADFLTARTAMPGAAPLGPTVVADAQLVVSELVTNACKFAPGPCALNLELLESVLEITLWDSDATLPFARATEPGRIGKHGLEIVLALCEGFDVRREAVGKRIKVRIALGE</sequence>
<name>A0A1I2IHI2_9ACTN</name>
<evidence type="ECO:0000256" key="1">
    <source>
        <dbReference type="SAM" id="MobiDB-lite"/>
    </source>
</evidence>
<dbReference type="PANTHER" id="PTHR35526">
    <property type="entry name" value="ANTI-SIGMA-F FACTOR RSBW-RELATED"/>
    <property type="match status" value="1"/>
</dbReference>
<keyword evidence="3" id="KW-1185">Reference proteome</keyword>
<evidence type="ECO:0000313" key="3">
    <source>
        <dbReference type="Proteomes" id="UP000199323"/>
    </source>
</evidence>
<dbReference type="PANTHER" id="PTHR35526:SF3">
    <property type="entry name" value="ANTI-SIGMA-F FACTOR RSBW"/>
    <property type="match status" value="1"/>
</dbReference>